<name>A0A392VIR9_9FABA</name>
<dbReference type="EMBL" id="LXQA011163108">
    <property type="protein sequence ID" value="MCI87322.1"/>
    <property type="molecule type" value="Genomic_DNA"/>
</dbReference>
<feature type="non-terminal residue" evidence="1">
    <location>
        <position position="1"/>
    </location>
</feature>
<reference evidence="1 2" key="1">
    <citation type="journal article" date="2018" name="Front. Plant Sci.">
        <title>Red Clover (Trifolium pratense) and Zigzag Clover (T. medium) - A Picture of Genomic Similarities and Differences.</title>
        <authorList>
            <person name="Dluhosova J."/>
            <person name="Istvanek J."/>
            <person name="Nedelnik J."/>
            <person name="Repkova J."/>
        </authorList>
    </citation>
    <scope>NUCLEOTIDE SEQUENCE [LARGE SCALE GENOMIC DNA]</scope>
    <source>
        <strain evidence="2">cv. 10/8</strain>
        <tissue evidence="1">Leaf</tissue>
    </source>
</reference>
<accession>A0A392VIR9</accession>
<keyword evidence="2" id="KW-1185">Reference proteome</keyword>
<dbReference type="Proteomes" id="UP000265520">
    <property type="component" value="Unassembled WGS sequence"/>
</dbReference>
<dbReference type="AlphaFoldDB" id="A0A392VIR9"/>
<comment type="caution">
    <text evidence="1">The sequence shown here is derived from an EMBL/GenBank/DDBJ whole genome shotgun (WGS) entry which is preliminary data.</text>
</comment>
<proteinExistence type="predicted"/>
<protein>
    <submittedName>
        <fullName evidence="1">Uncharacterized protein</fullName>
    </submittedName>
</protein>
<evidence type="ECO:0000313" key="2">
    <source>
        <dbReference type="Proteomes" id="UP000265520"/>
    </source>
</evidence>
<organism evidence="1 2">
    <name type="scientific">Trifolium medium</name>
    <dbReference type="NCBI Taxonomy" id="97028"/>
    <lineage>
        <taxon>Eukaryota</taxon>
        <taxon>Viridiplantae</taxon>
        <taxon>Streptophyta</taxon>
        <taxon>Embryophyta</taxon>
        <taxon>Tracheophyta</taxon>
        <taxon>Spermatophyta</taxon>
        <taxon>Magnoliopsida</taxon>
        <taxon>eudicotyledons</taxon>
        <taxon>Gunneridae</taxon>
        <taxon>Pentapetalae</taxon>
        <taxon>rosids</taxon>
        <taxon>fabids</taxon>
        <taxon>Fabales</taxon>
        <taxon>Fabaceae</taxon>
        <taxon>Papilionoideae</taxon>
        <taxon>50 kb inversion clade</taxon>
        <taxon>NPAAA clade</taxon>
        <taxon>Hologalegina</taxon>
        <taxon>IRL clade</taxon>
        <taxon>Trifolieae</taxon>
        <taxon>Trifolium</taxon>
    </lineage>
</organism>
<sequence length="20" mass="2293">YYDERTGKVTPGEECKKEGC</sequence>
<evidence type="ECO:0000313" key="1">
    <source>
        <dbReference type="EMBL" id="MCI87322.1"/>
    </source>
</evidence>